<dbReference type="Pfam" id="PF04014">
    <property type="entry name" value="MazE_antitoxin"/>
    <property type="match status" value="1"/>
</dbReference>
<dbReference type="EMBL" id="JBDKXB010000013">
    <property type="protein sequence ID" value="MEY6432910.1"/>
    <property type="molecule type" value="Genomic_DNA"/>
</dbReference>
<evidence type="ECO:0000259" key="1">
    <source>
        <dbReference type="SMART" id="SM00966"/>
    </source>
</evidence>
<accession>A0ABV4BKF6</accession>
<keyword evidence="3" id="KW-1185">Reference proteome</keyword>
<evidence type="ECO:0000313" key="2">
    <source>
        <dbReference type="EMBL" id="MEY6432910.1"/>
    </source>
</evidence>
<feature type="domain" description="SpoVT-AbrB" evidence="1">
    <location>
        <begin position="4"/>
        <end position="51"/>
    </location>
</feature>
<dbReference type="Proteomes" id="UP001564408">
    <property type="component" value="Unassembled WGS sequence"/>
</dbReference>
<protein>
    <recommendedName>
        <fullName evidence="1">SpoVT-AbrB domain-containing protein</fullName>
    </recommendedName>
</protein>
<dbReference type="SMART" id="SM00966">
    <property type="entry name" value="SpoVT_AbrB"/>
    <property type="match status" value="1"/>
</dbReference>
<sequence length="89" mass="9377">MATMTLSAKRQVVLPAELCQQIAIYPGAQVQVRLAEDGSAIVIEPVSATAKKPASVLFARAVHRGTPVAIEEIQGAVSAARLAQRQDDP</sequence>
<gene>
    <name evidence="2" type="ORF">ABC977_10865</name>
</gene>
<evidence type="ECO:0000313" key="3">
    <source>
        <dbReference type="Proteomes" id="UP001564408"/>
    </source>
</evidence>
<dbReference type="RefSeq" id="WP_369667296.1">
    <property type="nucleotide sequence ID" value="NZ_JBDKXB010000013.1"/>
</dbReference>
<proteinExistence type="predicted"/>
<comment type="caution">
    <text evidence="2">The sequence shown here is derived from an EMBL/GenBank/DDBJ whole genome shotgun (WGS) entry which is preliminary data.</text>
</comment>
<name>A0ABV4BKF6_9GAMM</name>
<dbReference type="InterPro" id="IPR037914">
    <property type="entry name" value="SpoVT-AbrB_sf"/>
</dbReference>
<dbReference type="InterPro" id="IPR007159">
    <property type="entry name" value="SpoVT-AbrB_dom"/>
</dbReference>
<dbReference type="SUPFAM" id="SSF89447">
    <property type="entry name" value="AbrB/MazE/MraZ-like"/>
    <property type="match status" value="1"/>
</dbReference>
<reference evidence="2 3" key="1">
    <citation type="submission" date="2024-05" db="EMBL/GenBank/DDBJ databases">
        <title>Genome Sequence and Characterization of the New Strain Purple Sulfur Bacterium of Genus Thioalkalicoccus.</title>
        <authorList>
            <person name="Bryantseva I.A."/>
            <person name="Kyndt J.A."/>
            <person name="Imhoff J.F."/>
        </authorList>
    </citation>
    <scope>NUCLEOTIDE SEQUENCE [LARGE SCALE GENOMIC DNA]</scope>
    <source>
        <strain evidence="2 3">Um2</strain>
    </source>
</reference>
<organism evidence="2 3">
    <name type="scientific">Thioalkalicoccus limnaeus</name>
    <dbReference type="NCBI Taxonomy" id="120681"/>
    <lineage>
        <taxon>Bacteria</taxon>
        <taxon>Pseudomonadati</taxon>
        <taxon>Pseudomonadota</taxon>
        <taxon>Gammaproteobacteria</taxon>
        <taxon>Chromatiales</taxon>
        <taxon>Chromatiaceae</taxon>
        <taxon>Thioalkalicoccus</taxon>
    </lineage>
</organism>